<sequence length="297" mass="31979">MKIVVTGSSGRIGRAIHIRLSRQHRVDGFDSAPSSTAAWVGDLADGALLARALQGADAVVHTAALHAPHVPHVGAARFRQVNVDGTRRVLDAASAAGVGRIVFTSTTALYGSAASPADTAAWVDEDLPPQPQTIYHHTKLEAEALLREAAAQGGPSVRILRMSRCFPEPANLMAVFRLHRGIDARDVADAHAAALLHAGPAAATFVVSGATPFLREDCQALHLDPQALLRQRAPRLVDAFRQRGWPLPTRIDRVYSAQQALQALDWRPRHGFEEVLAQYDRHVPEVLPPGDGEPARE</sequence>
<feature type="domain" description="NAD-dependent epimerase/dehydratase" evidence="3">
    <location>
        <begin position="3"/>
        <end position="165"/>
    </location>
</feature>
<proteinExistence type="inferred from homology"/>
<dbReference type="OrthoDB" id="9801056at2"/>
<comment type="pathway">
    <text evidence="1">Bacterial outer membrane biogenesis; LPS O-antigen biosynthesis.</text>
</comment>
<evidence type="ECO:0000259" key="3">
    <source>
        <dbReference type="Pfam" id="PF01370"/>
    </source>
</evidence>
<comment type="similarity">
    <text evidence="2">Belongs to the NAD(P)-dependent epimerase/dehydratase family.</text>
</comment>
<reference evidence="4 5" key="1">
    <citation type="submission" date="2016-08" db="EMBL/GenBank/DDBJ databases">
        <title>Evolution of the type three secretion system and type three effector repertoires in Xanthomonas.</title>
        <authorList>
            <person name="Merda D."/>
            <person name="Briand M."/>
            <person name="Bosis E."/>
            <person name="Rousseau C."/>
            <person name="Portier P."/>
            <person name="Jacques M.-A."/>
            <person name="Fischer-Le Saux M."/>
        </authorList>
    </citation>
    <scope>NUCLEOTIDE SEQUENCE [LARGE SCALE GENOMIC DNA]</scope>
    <source>
        <strain evidence="4 5">CFBP 4691</strain>
    </source>
</reference>
<dbReference type="RefSeq" id="WP_128419788.1">
    <property type="nucleotide sequence ID" value="NZ_CP049017.1"/>
</dbReference>
<accession>A0A2S6ZH09</accession>
<dbReference type="Pfam" id="PF01370">
    <property type="entry name" value="Epimerase"/>
    <property type="match status" value="1"/>
</dbReference>
<dbReference type="PANTHER" id="PTHR43000">
    <property type="entry name" value="DTDP-D-GLUCOSE 4,6-DEHYDRATASE-RELATED"/>
    <property type="match status" value="1"/>
</dbReference>
<dbReference type="AlphaFoldDB" id="A0A2S6ZH09"/>
<evidence type="ECO:0000256" key="2">
    <source>
        <dbReference type="ARBA" id="ARBA00007637"/>
    </source>
</evidence>
<name>A0A2S6ZH09_9XANT</name>
<keyword evidence="5" id="KW-1185">Reference proteome</keyword>
<evidence type="ECO:0000256" key="1">
    <source>
        <dbReference type="ARBA" id="ARBA00005125"/>
    </source>
</evidence>
<comment type="caution">
    <text evidence="4">The sequence shown here is derived from an EMBL/GenBank/DDBJ whole genome shotgun (WGS) entry which is preliminary data.</text>
</comment>
<dbReference type="InterPro" id="IPR001509">
    <property type="entry name" value="Epimerase_deHydtase"/>
</dbReference>
<evidence type="ECO:0000313" key="4">
    <source>
        <dbReference type="EMBL" id="PPT91552.1"/>
    </source>
</evidence>
<evidence type="ECO:0000313" key="5">
    <source>
        <dbReference type="Proteomes" id="UP000239898"/>
    </source>
</evidence>
<organism evidence="4 5">
    <name type="scientific">Xanthomonas theicola</name>
    <dbReference type="NCBI Taxonomy" id="56464"/>
    <lineage>
        <taxon>Bacteria</taxon>
        <taxon>Pseudomonadati</taxon>
        <taxon>Pseudomonadota</taxon>
        <taxon>Gammaproteobacteria</taxon>
        <taxon>Lysobacterales</taxon>
        <taxon>Lysobacteraceae</taxon>
        <taxon>Xanthomonas</taxon>
    </lineage>
</organism>
<gene>
    <name evidence="4" type="ORF">XthCFBP4691_07190</name>
</gene>
<dbReference type="InterPro" id="IPR036291">
    <property type="entry name" value="NAD(P)-bd_dom_sf"/>
</dbReference>
<dbReference type="SUPFAM" id="SSF51735">
    <property type="entry name" value="NAD(P)-binding Rossmann-fold domains"/>
    <property type="match status" value="1"/>
</dbReference>
<dbReference type="Gene3D" id="3.40.50.720">
    <property type="entry name" value="NAD(P)-binding Rossmann-like Domain"/>
    <property type="match status" value="1"/>
</dbReference>
<dbReference type="EMBL" id="MIGX01000024">
    <property type="protein sequence ID" value="PPT91552.1"/>
    <property type="molecule type" value="Genomic_DNA"/>
</dbReference>
<dbReference type="Proteomes" id="UP000239898">
    <property type="component" value="Unassembled WGS sequence"/>
</dbReference>
<protein>
    <submittedName>
        <fullName evidence="4">Epimerase</fullName>
    </submittedName>
</protein>